<feature type="binding site" evidence="9">
    <location>
        <position position="226"/>
    </location>
    <ligand>
        <name>Mg(2+)</name>
        <dbReference type="ChEBI" id="CHEBI:18420"/>
        <label>1</label>
    </ligand>
</feature>
<dbReference type="Pfam" id="PF02885">
    <property type="entry name" value="Glycos_trans_3N"/>
    <property type="match status" value="1"/>
</dbReference>
<dbReference type="InterPro" id="IPR036320">
    <property type="entry name" value="Glycosyl_Trfase_fam3_N_dom_sf"/>
</dbReference>
<name>A0A5D4SY99_9BACI</name>
<feature type="domain" description="Glycosyl transferase family 3" evidence="10">
    <location>
        <begin position="73"/>
        <end position="321"/>
    </location>
</feature>
<dbReference type="OrthoDB" id="9806430at2"/>
<accession>A0A5D4SY99</accession>
<dbReference type="EC" id="2.4.2.18" evidence="9"/>
<dbReference type="FunFam" id="3.40.1030.10:FF:000002">
    <property type="entry name" value="Anthranilate phosphoribosyltransferase"/>
    <property type="match status" value="1"/>
</dbReference>
<comment type="caution">
    <text evidence="12">The sequence shown here is derived from an EMBL/GenBank/DDBJ whole genome shotgun (WGS) entry which is preliminary data.</text>
</comment>
<evidence type="ECO:0000313" key="13">
    <source>
        <dbReference type="Proteomes" id="UP000322524"/>
    </source>
</evidence>
<feature type="binding site" evidence="9">
    <location>
        <begin position="83"/>
        <end position="84"/>
    </location>
    <ligand>
        <name>5-phospho-alpha-D-ribose 1-diphosphate</name>
        <dbReference type="ChEBI" id="CHEBI:58017"/>
    </ligand>
</feature>
<dbReference type="RefSeq" id="WP_148988363.1">
    <property type="nucleotide sequence ID" value="NZ_VTEV01000004.1"/>
</dbReference>
<dbReference type="PANTHER" id="PTHR43285:SF2">
    <property type="entry name" value="ANTHRANILATE PHOSPHORIBOSYLTRANSFERASE"/>
    <property type="match status" value="1"/>
</dbReference>
<comment type="pathway">
    <text evidence="1 9">Amino-acid biosynthesis; L-tryptophan biosynthesis; L-tryptophan from chorismate: step 2/5.</text>
</comment>
<keyword evidence="3 9" id="KW-0328">Glycosyltransferase</keyword>
<feature type="binding site" evidence="9">
    <location>
        <position position="120"/>
    </location>
    <ligand>
        <name>5-phospho-alpha-D-ribose 1-diphosphate</name>
        <dbReference type="ChEBI" id="CHEBI:58017"/>
    </ligand>
</feature>
<keyword evidence="9" id="KW-0479">Metal-binding</keyword>
<evidence type="ECO:0000256" key="5">
    <source>
        <dbReference type="ARBA" id="ARBA00022822"/>
    </source>
</evidence>
<dbReference type="GO" id="GO:0004048">
    <property type="term" value="F:anthranilate phosphoribosyltransferase activity"/>
    <property type="evidence" value="ECO:0007669"/>
    <property type="project" value="UniProtKB-UniRule"/>
</dbReference>
<dbReference type="GO" id="GO:0000287">
    <property type="term" value="F:magnesium ion binding"/>
    <property type="evidence" value="ECO:0007669"/>
    <property type="project" value="UniProtKB-UniRule"/>
</dbReference>
<dbReference type="InterPro" id="IPR000312">
    <property type="entry name" value="Glycosyl_Trfase_fam3"/>
</dbReference>
<protein>
    <recommendedName>
        <fullName evidence="9">Anthranilate phosphoribosyltransferase</fullName>
        <ecNumber evidence="9">2.4.2.18</ecNumber>
    </recommendedName>
</protein>
<keyword evidence="9" id="KW-0460">Magnesium</keyword>
<dbReference type="STRING" id="79883.GCA_001636495_02490"/>
<comment type="caution">
    <text evidence="9">Lacks conserved residue(s) required for the propagation of feature annotation.</text>
</comment>
<dbReference type="InterPro" id="IPR017459">
    <property type="entry name" value="Glycosyl_Trfase_fam3_N_dom"/>
</dbReference>
<evidence type="ECO:0000256" key="6">
    <source>
        <dbReference type="ARBA" id="ARBA00023141"/>
    </source>
</evidence>
<dbReference type="Gene3D" id="1.20.970.10">
    <property type="entry name" value="Transferase, Pyrimidine Nucleoside Phosphorylase, Chain C"/>
    <property type="match status" value="1"/>
</dbReference>
<comment type="similarity">
    <text evidence="9">Belongs to the anthranilate phosphoribosyltransferase family.</text>
</comment>
<evidence type="ECO:0000256" key="9">
    <source>
        <dbReference type="HAMAP-Rule" id="MF_00211"/>
    </source>
</evidence>
<keyword evidence="5 9" id="KW-0822">Tryptophan biosynthesis</keyword>
<feature type="binding site" evidence="9">
    <location>
        <position position="80"/>
    </location>
    <ligand>
        <name>5-phospho-alpha-D-ribose 1-diphosphate</name>
        <dbReference type="ChEBI" id="CHEBI:58017"/>
    </ligand>
</feature>
<keyword evidence="4 9" id="KW-0808">Transferase</keyword>
<dbReference type="NCBIfam" id="TIGR01245">
    <property type="entry name" value="trpD"/>
    <property type="match status" value="1"/>
</dbReference>
<feature type="binding site" evidence="9">
    <location>
        <position position="226"/>
    </location>
    <ligand>
        <name>Mg(2+)</name>
        <dbReference type="ChEBI" id="CHEBI:18420"/>
        <label>2</label>
    </ligand>
</feature>
<dbReference type="GO" id="GO:0000162">
    <property type="term" value="P:L-tryptophan biosynthetic process"/>
    <property type="evidence" value="ECO:0007669"/>
    <property type="project" value="UniProtKB-UniRule"/>
</dbReference>
<keyword evidence="2 9" id="KW-0028">Amino-acid biosynthesis</keyword>
<sequence length="341" mass="36923">MFKAYLTKLIDGANLSTEEAESAMDLMMKGEVTSSQIASFISILRFRGESSEEMLGFTKAMRGHMKPIAYEHPHLIDTCGTGGDGASTFNISTASAIVAASGGAKVAKHGNRAVSSSSGSADVLEQLQLPVQQTLEEATENLKNNGMSFLFAPIYHEAMKHAVAPRKEIGFRTIFNLLGPLANPVRCKKQVIGVFSKDYAYKMAEVLNELGSEHVLIVAGEDGLDEITITSSTHVVEVKNGKISSYTIVPEDFGFERGSLEDIQVSNSLQSSRLIKQIFQNKSNESARNIVCLNAGAALYVSGIAETIYKGVELAVQLIETNQPYELLQQLKKAGVTEHVN</sequence>
<feature type="binding site" evidence="9">
    <location>
        <begin position="90"/>
        <end position="93"/>
    </location>
    <ligand>
        <name>5-phospho-alpha-D-ribose 1-diphosphate</name>
        <dbReference type="ChEBI" id="CHEBI:58017"/>
    </ligand>
</feature>
<dbReference type="UniPathway" id="UPA00035">
    <property type="reaction ID" value="UER00041"/>
</dbReference>
<dbReference type="SUPFAM" id="SSF52418">
    <property type="entry name" value="Nucleoside phosphorylase/phosphoribosyltransferase catalytic domain"/>
    <property type="match status" value="1"/>
</dbReference>
<evidence type="ECO:0000256" key="4">
    <source>
        <dbReference type="ARBA" id="ARBA00022679"/>
    </source>
</evidence>
<dbReference type="EMBL" id="VTEV01000004">
    <property type="protein sequence ID" value="TYS68400.1"/>
    <property type="molecule type" value="Genomic_DNA"/>
</dbReference>
<feature type="binding site" evidence="9">
    <location>
        <position position="166"/>
    </location>
    <ligand>
        <name>anthranilate</name>
        <dbReference type="ChEBI" id="CHEBI:16567"/>
        <label>2</label>
    </ligand>
</feature>
<evidence type="ECO:0000313" key="12">
    <source>
        <dbReference type="EMBL" id="TYS68400.1"/>
    </source>
</evidence>
<keyword evidence="6 9" id="KW-0057">Aromatic amino acid biosynthesis</keyword>
<comment type="cofactor">
    <cofactor evidence="9">
        <name>Mg(2+)</name>
        <dbReference type="ChEBI" id="CHEBI:18420"/>
    </cofactor>
    <text evidence="9">Binds 2 magnesium ions per monomer.</text>
</comment>
<evidence type="ECO:0000256" key="8">
    <source>
        <dbReference type="ARBA" id="ARBA00061188"/>
    </source>
</evidence>
<evidence type="ECO:0000256" key="1">
    <source>
        <dbReference type="ARBA" id="ARBA00004907"/>
    </source>
</evidence>
<feature type="binding site" evidence="9">
    <location>
        <position position="225"/>
    </location>
    <ligand>
        <name>Mg(2+)</name>
        <dbReference type="ChEBI" id="CHEBI:18420"/>
        <label>2</label>
    </ligand>
</feature>
<dbReference type="AlphaFoldDB" id="A0A5D4SY99"/>
<dbReference type="GO" id="GO:0005829">
    <property type="term" value="C:cytosol"/>
    <property type="evidence" value="ECO:0007669"/>
    <property type="project" value="TreeGrafter"/>
</dbReference>
<dbReference type="InterPro" id="IPR035902">
    <property type="entry name" value="Nuc_phospho_transferase"/>
</dbReference>
<evidence type="ECO:0000256" key="2">
    <source>
        <dbReference type="ARBA" id="ARBA00022605"/>
    </source>
</evidence>
<feature type="binding site" evidence="9">
    <location>
        <position position="92"/>
    </location>
    <ligand>
        <name>Mg(2+)</name>
        <dbReference type="ChEBI" id="CHEBI:18420"/>
        <label>1</label>
    </ligand>
</feature>
<comment type="similarity">
    <text evidence="8">In the C-terminal section; belongs to the anthranilate phosphoribosyltransferase family.</text>
</comment>
<dbReference type="Proteomes" id="UP000322524">
    <property type="component" value="Unassembled WGS sequence"/>
</dbReference>
<feature type="domain" description="Glycosyl transferase family 3 N-terminal" evidence="11">
    <location>
        <begin position="4"/>
        <end position="64"/>
    </location>
</feature>
<feature type="binding site" evidence="9">
    <location>
        <position position="80"/>
    </location>
    <ligand>
        <name>anthranilate</name>
        <dbReference type="ChEBI" id="CHEBI:16567"/>
        <label>1</label>
    </ligand>
</feature>
<dbReference type="InterPro" id="IPR005940">
    <property type="entry name" value="Anthranilate_Pribosyl_Tfrase"/>
</dbReference>
<dbReference type="HAMAP" id="MF_00211">
    <property type="entry name" value="TrpD"/>
    <property type="match status" value="1"/>
</dbReference>
<evidence type="ECO:0000259" key="10">
    <source>
        <dbReference type="Pfam" id="PF00591"/>
    </source>
</evidence>
<reference evidence="12 13" key="1">
    <citation type="submission" date="2019-08" db="EMBL/GenBank/DDBJ databases">
        <title>Bacillus genomes from the desert of Cuatro Cienegas, Coahuila.</title>
        <authorList>
            <person name="Olmedo-Alvarez G."/>
        </authorList>
    </citation>
    <scope>NUCLEOTIDE SEQUENCE [LARGE SCALE GENOMIC DNA]</scope>
    <source>
        <strain evidence="12 13">CH28_1T</strain>
    </source>
</reference>
<organism evidence="12 13">
    <name type="scientific">Sutcliffiella horikoshii</name>
    <dbReference type="NCBI Taxonomy" id="79883"/>
    <lineage>
        <taxon>Bacteria</taxon>
        <taxon>Bacillati</taxon>
        <taxon>Bacillota</taxon>
        <taxon>Bacilli</taxon>
        <taxon>Bacillales</taxon>
        <taxon>Bacillaceae</taxon>
        <taxon>Sutcliffiella</taxon>
    </lineage>
</organism>
<feature type="binding site" evidence="9">
    <location>
        <begin position="108"/>
        <end position="116"/>
    </location>
    <ligand>
        <name>5-phospho-alpha-D-ribose 1-diphosphate</name>
        <dbReference type="ChEBI" id="CHEBI:58017"/>
    </ligand>
</feature>
<evidence type="ECO:0000259" key="11">
    <source>
        <dbReference type="Pfam" id="PF02885"/>
    </source>
</evidence>
<dbReference type="Pfam" id="PF00591">
    <property type="entry name" value="Glycos_transf_3"/>
    <property type="match status" value="1"/>
</dbReference>
<dbReference type="Gene3D" id="3.40.1030.10">
    <property type="entry name" value="Nucleoside phosphorylase/phosphoribosyltransferase catalytic domain"/>
    <property type="match status" value="1"/>
</dbReference>
<evidence type="ECO:0000256" key="7">
    <source>
        <dbReference type="ARBA" id="ARBA00052328"/>
    </source>
</evidence>
<feature type="binding site" evidence="9">
    <location>
        <position position="88"/>
    </location>
    <ligand>
        <name>5-phospho-alpha-D-ribose 1-diphosphate</name>
        <dbReference type="ChEBI" id="CHEBI:58017"/>
    </ligand>
</feature>
<comment type="function">
    <text evidence="9">Catalyzes the transfer of the phosphoribosyl group of 5-phosphorylribose-1-pyrophosphate (PRPP) to anthranilate to yield N-(5'-phosphoribosyl)-anthranilate (PRA).</text>
</comment>
<gene>
    <name evidence="9 12" type="primary">trpD</name>
    <name evidence="12" type="ORF">FZC76_11765</name>
</gene>
<comment type="catalytic activity">
    <reaction evidence="7 9">
        <text>N-(5-phospho-beta-D-ribosyl)anthranilate + diphosphate = 5-phospho-alpha-D-ribose 1-diphosphate + anthranilate</text>
        <dbReference type="Rhea" id="RHEA:11768"/>
        <dbReference type="ChEBI" id="CHEBI:16567"/>
        <dbReference type="ChEBI" id="CHEBI:18277"/>
        <dbReference type="ChEBI" id="CHEBI:33019"/>
        <dbReference type="ChEBI" id="CHEBI:58017"/>
        <dbReference type="EC" id="2.4.2.18"/>
    </reaction>
</comment>
<feature type="binding site" evidence="9">
    <location>
        <position position="111"/>
    </location>
    <ligand>
        <name>anthranilate</name>
        <dbReference type="ChEBI" id="CHEBI:16567"/>
        <label>1</label>
    </ligand>
</feature>
<comment type="subunit">
    <text evidence="9">Homodimer.</text>
</comment>
<proteinExistence type="inferred from homology"/>
<dbReference type="PANTHER" id="PTHR43285">
    <property type="entry name" value="ANTHRANILATE PHOSPHORIBOSYLTRANSFERASE"/>
    <property type="match status" value="1"/>
</dbReference>
<dbReference type="SUPFAM" id="SSF47648">
    <property type="entry name" value="Nucleoside phosphorylase/phosphoribosyltransferase N-terminal domain"/>
    <property type="match status" value="1"/>
</dbReference>
<evidence type="ECO:0000256" key="3">
    <source>
        <dbReference type="ARBA" id="ARBA00022676"/>
    </source>
</evidence>